<reference evidence="15 16" key="1">
    <citation type="journal article" date="2011" name="Science">
        <title>The Selaginella genome identifies genetic changes associated with the evolution of vascular plants.</title>
        <authorList>
            <person name="Banks J.A."/>
            <person name="Nishiyama T."/>
            <person name="Hasebe M."/>
            <person name="Bowman J.L."/>
            <person name="Gribskov M."/>
            <person name="dePamphilis C."/>
            <person name="Albert V.A."/>
            <person name="Aono N."/>
            <person name="Aoyama T."/>
            <person name="Ambrose B.A."/>
            <person name="Ashton N.W."/>
            <person name="Axtell M.J."/>
            <person name="Barker E."/>
            <person name="Barker M.S."/>
            <person name="Bennetzen J.L."/>
            <person name="Bonawitz N.D."/>
            <person name="Chapple C."/>
            <person name="Cheng C."/>
            <person name="Correa L.G."/>
            <person name="Dacre M."/>
            <person name="DeBarry J."/>
            <person name="Dreyer I."/>
            <person name="Elias M."/>
            <person name="Engstrom E.M."/>
            <person name="Estelle M."/>
            <person name="Feng L."/>
            <person name="Finet C."/>
            <person name="Floyd S.K."/>
            <person name="Frommer W.B."/>
            <person name="Fujita T."/>
            <person name="Gramzow L."/>
            <person name="Gutensohn M."/>
            <person name="Harholt J."/>
            <person name="Hattori M."/>
            <person name="Heyl A."/>
            <person name="Hirai T."/>
            <person name="Hiwatashi Y."/>
            <person name="Ishikawa M."/>
            <person name="Iwata M."/>
            <person name="Karol K.G."/>
            <person name="Koehler B."/>
            <person name="Kolukisaoglu U."/>
            <person name="Kubo M."/>
            <person name="Kurata T."/>
            <person name="Lalonde S."/>
            <person name="Li K."/>
            <person name="Li Y."/>
            <person name="Litt A."/>
            <person name="Lyons E."/>
            <person name="Manning G."/>
            <person name="Maruyama T."/>
            <person name="Michael T.P."/>
            <person name="Mikami K."/>
            <person name="Miyazaki S."/>
            <person name="Morinaga S."/>
            <person name="Murata T."/>
            <person name="Mueller-Roeber B."/>
            <person name="Nelson D.R."/>
            <person name="Obara M."/>
            <person name="Oguri Y."/>
            <person name="Olmstead R.G."/>
            <person name="Onodera N."/>
            <person name="Petersen B.L."/>
            <person name="Pils B."/>
            <person name="Prigge M."/>
            <person name="Rensing S.A."/>
            <person name="Riano-Pachon D.M."/>
            <person name="Roberts A.W."/>
            <person name="Sato Y."/>
            <person name="Scheller H.V."/>
            <person name="Schulz B."/>
            <person name="Schulz C."/>
            <person name="Shakirov E.V."/>
            <person name="Shibagaki N."/>
            <person name="Shinohara N."/>
            <person name="Shippen D.E."/>
            <person name="Soerensen I."/>
            <person name="Sotooka R."/>
            <person name="Sugimoto N."/>
            <person name="Sugita M."/>
            <person name="Sumikawa N."/>
            <person name="Tanurdzic M."/>
            <person name="Theissen G."/>
            <person name="Ulvskov P."/>
            <person name="Wakazuki S."/>
            <person name="Weng J.K."/>
            <person name="Willats W.W."/>
            <person name="Wipf D."/>
            <person name="Wolf P.G."/>
            <person name="Yang L."/>
            <person name="Zimmer A.D."/>
            <person name="Zhu Q."/>
            <person name="Mitros T."/>
            <person name="Hellsten U."/>
            <person name="Loque D."/>
            <person name="Otillar R."/>
            <person name="Salamov A."/>
            <person name="Schmutz J."/>
            <person name="Shapiro H."/>
            <person name="Lindquist E."/>
            <person name="Lucas S."/>
            <person name="Rokhsar D."/>
            <person name="Grigoriev I.V."/>
        </authorList>
    </citation>
    <scope>NUCLEOTIDE SEQUENCE [LARGE SCALE GENOMIC DNA]</scope>
</reference>
<dbReference type="OMA" id="ANEICFD"/>
<dbReference type="Gramene" id="EFJ32535">
    <property type="protein sequence ID" value="EFJ32535"/>
    <property type="gene ID" value="SELMODRAFT_85691"/>
</dbReference>
<evidence type="ECO:0000256" key="1">
    <source>
        <dbReference type="ARBA" id="ARBA00001946"/>
    </source>
</evidence>
<keyword evidence="16" id="KW-1185">Reference proteome</keyword>
<dbReference type="InterPro" id="IPR042099">
    <property type="entry name" value="ANL_N_sf"/>
</dbReference>
<dbReference type="FunFam" id="3.30.300.30:FF:000007">
    <property type="entry name" value="4-coumarate--CoA ligase 2"/>
    <property type="match status" value="1"/>
</dbReference>
<evidence type="ECO:0000259" key="13">
    <source>
        <dbReference type="Pfam" id="PF00501"/>
    </source>
</evidence>
<dbReference type="eggNOG" id="KOG1176">
    <property type="taxonomic scope" value="Eukaryota"/>
</dbReference>
<dbReference type="GO" id="GO:0016207">
    <property type="term" value="F:4-coumarate-CoA ligase activity"/>
    <property type="evidence" value="ECO:0007669"/>
    <property type="project" value="UniProtKB-EC"/>
</dbReference>
<keyword evidence="7" id="KW-0067">ATP-binding</keyword>
<evidence type="ECO:0000256" key="4">
    <source>
        <dbReference type="ARBA" id="ARBA00012959"/>
    </source>
</evidence>
<evidence type="ECO:0000256" key="7">
    <source>
        <dbReference type="ARBA" id="ARBA00022840"/>
    </source>
</evidence>
<dbReference type="GO" id="GO:0016405">
    <property type="term" value="F:CoA-ligase activity"/>
    <property type="evidence" value="ECO:0000318"/>
    <property type="project" value="GO_Central"/>
</dbReference>
<evidence type="ECO:0000313" key="16">
    <source>
        <dbReference type="Proteomes" id="UP000001514"/>
    </source>
</evidence>
<evidence type="ECO:0000256" key="2">
    <source>
        <dbReference type="ARBA" id="ARBA00004930"/>
    </source>
</evidence>
<name>D8R5S4_SELML</name>
<feature type="domain" description="AMP-binding enzyme C-terminal" evidence="14">
    <location>
        <begin position="425"/>
        <end position="500"/>
    </location>
</feature>
<dbReference type="STRING" id="88036.D8R5S4"/>
<dbReference type="InterPro" id="IPR020845">
    <property type="entry name" value="AMP-binding_CS"/>
</dbReference>
<keyword evidence="6" id="KW-0547">Nucleotide-binding</keyword>
<accession>D8R5S4</accession>
<dbReference type="GO" id="GO:0005524">
    <property type="term" value="F:ATP binding"/>
    <property type="evidence" value="ECO:0007669"/>
    <property type="project" value="UniProtKB-KW"/>
</dbReference>
<dbReference type="PANTHER" id="PTHR24096">
    <property type="entry name" value="LONG-CHAIN-FATTY-ACID--COA LIGASE"/>
    <property type="match status" value="1"/>
</dbReference>
<organism evidence="16">
    <name type="scientific">Selaginella moellendorffii</name>
    <name type="common">Spikemoss</name>
    <dbReference type="NCBI Taxonomy" id="88036"/>
    <lineage>
        <taxon>Eukaryota</taxon>
        <taxon>Viridiplantae</taxon>
        <taxon>Streptophyta</taxon>
        <taxon>Embryophyta</taxon>
        <taxon>Tracheophyta</taxon>
        <taxon>Lycopodiopsida</taxon>
        <taxon>Selaginellales</taxon>
        <taxon>Selaginellaceae</taxon>
        <taxon>Selaginella</taxon>
    </lineage>
</organism>
<evidence type="ECO:0000256" key="10">
    <source>
        <dbReference type="ARBA" id="ARBA00034223"/>
    </source>
</evidence>
<gene>
    <name evidence="15" type="ORF">SELMODRAFT_85691</name>
</gene>
<dbReference type="Gene3D" id="3.30.300.30">
    <property type="match status" value="1"/>
</dbReference>
<keyword evidence="5" id="KW-0436">Ligase</keyword>
<comment type="similarity">
    <text evidence="3">Belongs to the ATP-dependent AMP-binding enzyme family.</text>
</comment>
<evidence type="ECO:0000256" key="8">
    <source>
        <dbReference type="ARBA" id="ARBA00023051"/>
    </source>
</evidence>
<feature type="domain" description="AMP-dependent synthetase/ligase" evidence="13">
    <location>
        <begin position="18"/>
        <end position="370"/>
    </location>
</feature>
<evidence type="ECO:0000256" key="6">
    <source>
        <dbReference type="ARBA" id="ARBA00022741"/>
    </source>
</evidence>
<feature type="transmembrane region" description="Helical" evidence="12">
    <location>
        <begin position="205"/>
        <end position="227"/>
    </location>
</feature>
<dbReference type="AlphaFoldDB" id="D8R5S4"/>
<dbReference type="HOGENOM" id="CLU_000022_59_2_1"/>
<dbReference type="EC" id="6.2.1.12" evidence="4"/>
<evidence type="ECO:0000256" key="3">
    <source>
        <dbReference type="ARBA" id="ARBA00006432"/>
    </source>
</evidence>
<dbReference type="PROSITE" id="PS00455">
    <property type="entry name" value="AMP_BINDING"/>
    <property type="match status" value="1"/>
</dbReference>
<dbReference type="Pfam" id="PF00501">
    <property type="entry name" value="AMP-binding"/>
    <property type="match status" value="1"/>
</dbReference>
<dbReference type="GO" id="GO:0009698">
    <property type="term" value="P:phenylpropanoid metabolic process"/>
    <property type="evidence" value="ECO:0007669"/>
    <property type="project" value="UniProtKB-KW"/>
</dbReference>
<dbReference type="CDD" id="cd05904">
    <property type="entry name" value="4CL"/>
    <property type="match status" value="1"/>
</dbReference>
<feature type="transmembrane region" description="Helical" evidence="12">
    <location>
        <begin position="70"/>
        <end position="88"/>
    </location>
</feature>
<evidence type="ECO:0000256" key="5">
    <source>
        <dbReference type="ARBA" id="ARBA00022598"/>
    </source>
</evidence>
<comment type="pathway">
    <text evidence="2">Phytoalexin biosynthesis; 3,4',5-trihydroxystilbene biosynthesis; 3,4',5-trihydroxystilbene from trans-4-coumarate: step 1/2.</text>
</comment>
<sequence>MADSNAVSLLQVLWGTVSPHKIAFIDSKTNQRISHGDLRRSVAAAASGMVSLGICPGDVVLIVLGNSIEFVVLFLGVLALGATVTTANPQNTVKDIQRQVADSRARFVFSSGSLASKIQELRLPMLLVGKPGFPVSHVSYEDLLDDGNSSAMDLPAKKKLSPAALLYSSGTTGVSKGVILSHGNLVAAMETLYTARKEPVPEDEVSLGMLPFFHIAGLIYGVLATIYSGTTMVVVAKFELLEIFETIERYKVTQMTAVPPMIIAFIKHHSSSKRYDLSSLSRVVCGAAPLGRETHEAFLRLYPQVARFPQAYGMTETTGLGFGASKDTVVGSAGKIMPGFEAKVVEVGTGRTLPPGSQGELCLRGRCIMEVGYLNNPKATSETIDKDGWLHTGDLVLLDTDGNMFAMDRLKELIKYKGFQVAPAELEALLLSHPAIQDCTVVPFPNEEAGEVPLAYVVRVPHSTLSEAEVVDFVSKQVAPYKRVRQVRFLDAIPKSATGKLLRRELVARSRSRL</sequence>
<dbReference type="EMBL" id="GL377572">
    <property type="protein sequence ID" value="EFJ32535.1"/>
    <property type="molecule type" value="Genomic_DNA"/>
</dbReference>
<dbReference type="SUPFAM" id="SSF56801">
    <property type="entry name" value="Acetyl-CoA synthetase-like"/>
    <property type="match status" value="1"/>
</dbReference>
<dbReference type="InParanoid" id="D8R5S4"/>
<evidence type="ECO:0000259" key="14">
    <source>
        <dbReference type="Pfam" id="PF13193"/>
    </source>
</evidence>
<comment type="catalytic activity">
    <reaction evidence="9">
        <text>(E)-4-coumarate + ATP + H(+) = (E)-4-coumaroyl-AMP + diphosphate</text>
        <dbReference type="Rhea" id="RHEA:72419"/>
        <dbReference type="ChEBI" id="CHEBI:12876"/>
        <dbReference type="ChEBI" id="CHEBI:15378"/>
        <dbReference type="ChEBI" id="CHEBI:30616"/>
        <dbReference type="ChEBI" id="CHEBI:33019"/>
        <dbReference type="ChEBI" id="CHEBI:192348"/>
    </reaction>
    <physiologicalReaction direction="left-to-right" evidence="9">
        <dbReference type="Rhea" id="RHEA:72420"/>
    </physiologicalReaction>
</comment>
<dbReference type="InterPro" id="IPR025110">
    <property type="entry name" value="AMP-bd_C"/>
</dbReference>
<dbReference type="Pfam" id="PF13193">
    <property type="entry name" value="AMP-binding_C"/>
    <property type="match status" value="1"/>
</dbReference>
<comment type="cofactor">
    <cofactor evidence="1">
        <name>Mg(2+)</name>
        <dbReference type="ChEBI" id="CHEBI:18420"/>
    </cofactor>
</comment>
<dbReference type="Gene3D" id="3.40.50.12780">
    <property type="entry name" value="N-terminal domain of ligase-like"/>
    <property type="match status" value="1"/>
</dbReference>
<evidence type="ECO:0000256" key="11">
    <source>
        <dbReference type="ARBA" id="ARBA00034252"/>
    </source>
</evidence>
<dbReference type="InterPro" id="IPR000873">
    <property type="entry name" value="AMP-dep_synth/lig_dom"/>
</dbReference>
<protein>
    <recommendedName>
        <fullName evidence="4">4-coumarate--CoA ligase</fullName>
        <ecNumber evidence="4">6.2.1.12</ecNumber>
    </recommendedName>
</protein>
<evidence type="ECO:0000313" key="15">
    <source>
        <dbReference type="EMBL" id="EFJ32535.1"/>
    </source>
</evidence>
<dbReference type="KEGG" id="smo:SELMODRAFT_85691"/>
<comment type="catalytic activity">
    <reaction evidence="11">
        <text>(E)-4-coumarate + ATP + CoA = (E)-4-coumaroyl-CoA + AMP + diphosphate</text>
        <dbReference type="Rhea" id="RHEA:19641"/>
        <dbReference type="ChEBI" id="CHEBI:12876"/>
        <dbReference type="ChEBI" id="CHEBI:30616"/>
        <dbReference type="ChEBI" id="CHEBI:33019"/>
        <dbReference type="ChEBI" id="CHEBI:57287"/>
        <dbReference type="ChEBI" id="CHEBI:85008"/>
        <dbReference type="ChEBI" id="CHEBI:456215"/>
        <dbReference type="EC" id="6.2.1.12"/>
    </reaction>
    <physiologicalReaction direction="left-to-right" evidence="11">
        <dbReference type="Rhea" id="RHEA:19642"/>
    </physiologicalReaction>
</comment>
<comment type="catalytic activity">
    <reaction evidence="10">
        <text>(E)-4-coumaroyl-AMP + CoA = (E)-4-coumaroyl-CoA + AMP + H(+)</text>
        <dbReference type="Rhea" id="RHEA:72423"/>
        <dbReference type="ChEBI" id="CHEBI:15378"/>
        <dbReference type="ChEBI" id="CHEBI:57287"/>
        <dbReference type="ChEBI" id="CHEBI:85008"/>
        <dbReference type="ChEBI" id="CHEBI:192348"/>
        <dbReference type="ChEBI" id="CHEBI:456215"/>
    </reaction>
    <physiologicalReaction direction="left-to-right" evidence="10">
        <dbReference type="Rhea" id="RHEA:72424"/>
    </physiologicalReaction>
</comment>
<proteinExistence type="inferred from homology"/>
<dbReference type="Proteomes" id="UP000001514">
    <property type="component" value="Unassembled WGS sequence"/>
</dbReference>
<evidence type="ECO:0000256" key="12">
    <source>
        <dbReference type="SAM" id="Phobius"/>
    </source>
</evidence>
<evidence type="ECO:0000256" key="9">
    <source>
        <dbReference type="ARBA" id="ARBA00034219"/>
    </source>
</evidence>
<keyword evidence="12" id="KW-0812">Transmembrane</keyword>
<dbReference type="InterPro" id="IPR045851">
    <property type="entry name" value="AMP-bd_C_sf"/>
</dbReference>
<keyword evidence="12" id="KW-1133">Transmembrane helix</keyword>
<keyword evidence="12" id="KW-0472">Membrane</keyword>
<keyword evidence="8" id="KW-0587">Phenylpropanoid metabolism</keyword>
<dbReference type="PANTHER" id="PTHR24096:SF406">
    <property type="entry name" value="4-COUMARATE--COA LIGASE 2"/>
    <property type="match status" value="1"/>
</dbReference>